<evidence type="ECO:0000313" key="2">
    <source>
        <dbReference type="Proteomes" id="UP000282597"/>
    </source>
</evidence>
<organism evidence="1 2">
    <name type="scientific">Mycoavidus cysteinexigens</name>
    <dbReference type="NCBI Taxonomy" id="1553431"/>
    <lineage>
        <taxon>Bacteria</taxon>
        <taxon>Pseudomonadati</taxon>
        <taxon>Pseudomonadota</taxon>
        <taxon>Betaproteobacteria</taxon>
        <taxon>Burkholderiales</taxon>
        <taxon>Burkholderiaceae</taxon>
        <taxon>Mycoavidus</taxon>
    </lineage>
</organism>
<dbReference type="KEGG" id="mcys:MCB1EB_0603"/>
<dbReference type="RefSeq" id="WP_126353851.1">
    <property type="nucleotide sequence ID" value="NZ_AP018150.1"/>
</dbReference>
<sequence>MENDTRVTLAMLLTLKTRREQSLRAKLAANARQQEQLRDKKALLLEERYQIWKTWRSHSTVVEVLDATARQTLKNQLTDHFQNDQALAEQIDTLQAQWQALQIDKAQQQTLLRKVLMKQEKFNTLLE</sequence>
<reference evidence="1 2" key="1">
    <citation type="journal article" date="2018" name="Microbes Environ.">
        <title>Comparative Genomic Insights into Endofungal Lifestyles of Two Bacterial Endosymbionts, Mycoavidus cysteinexigens and Burkholderia rhizoxinica.</title>
        <authorList>
            <person name="Sharmin D."/>
            <person name="Guo Y."/>
            <person name="Nishizawa T."/>
            <person name="Ohshima S."/>
            <person name="Sato Y."/>
            <person name="Takashima Y."/>
            <person name="Narisawa K."/>
            <person name="Ohta H."/>
        </authorList>
    </citation>
    <scope>NUCLEOTIDE SEQUENCE [LARGE SCALE GENOMIC DNA]</scope>
    <source>
        <strain evidence="1 2">B1-EB</strain>
    </source>
</reference>
<keyword evidence="2" id="KW-1185">Reference proteome</keyword>
<name>A0A2Z6ETL1_9BURK</name>
<accession>A0A2Z6ETL1</accession>
<dbReference type="EMBL" id="AP018150">
    <property type="protein sequence ID" value="BBE08764.1"/>
    <property type="molecule type" value="Genomic_DNA"/>
</dbReference>
<dbReference type="AlphaFoldDB" id="A0A2Z6ETL1"/>
<dbReference type="Proteomes" id="UP000282597">
    <property type="component" value="Chromosome"/>
</dbReference>
<proteinExistence type="predicted"/>
<protein>
    <submittedName>
        <fullName evidence="1">Uncharacterized protein</fullName>
    </submittedName>
</protein>
<evidence type="ECO:0000313" key="1">
    <source>
        <dbReference type="EMBL" id="BBE08764.1"/>
    </source>
</evidence>
<gene>
    <name evidence="1" type="ORF">MCB1EB_0603</name>
</gene>